<evidence type="ECO:0000256" key="1">
    <source>
        <dbReference type="ARBA" id="ARBA00009437"/>
    </source>
</evidence>
<dbReference type="Gene3D" id="3.40.190.290">
    <property type="match status" value="1"/>
</dbReference>
<accession>A0A2S0N7S6</accession>
<dbReference type="GO" id="GO:0003677">
    <property type="term" value="F:DNA binding"/>
    <property type="evidence" value="ECO:0007669"/>
    <property type="project" value="UniProtKB-KW"/>
</dbReference>
<evidence type="ECO:0000259" key="5">
    <source>
        <dbReference type="PROSITE" id="PS50931"/>
    </source>
</evidence>
<name>A0A2S0N7S6_9HYPH</name>
<comment type="similarity">
    <text evidence="1">Belongs to the LysR transcriptional regulatory family.</text>
</comment>
<dbReference type="InterPro" id="IPR005119">
    <property type="entry name" value="LysR_subst-bd"/>
</dbReference>
<gene>
    <name evidence="6" type="ORF">C6569_03340</name>
</gene>
<dbReference type="PANTHER" id="PTHR30419:SF30">
    <property type="entry name" value="LYSR FAMILY TRANSCRIPTIONAL REGULATOR"/>
    <property type="match status" value="1"/>
</dbReference>
<evidence type="ECO:0000256" key="2">
    <source>
        <dbReference type="ARBA" id="ARBA00023015"/>
    </source>
</evidence>
<evidence type="ECO:0000256" key="4">
    <source>
        <dbReference type="ARBA" id="ARBA00023163"/>
    </source>
</evidence>
<dbReference type="InterPro" id="IPR036390">
    <property type="entry name" value="WH_DNA-bd_sf"/>
</dbReference>
<organism evidence="6 7">
    <name type="scientific">Phreatobacter cathodiphilus</name>
    <dbReference type="NCBI Taxonomy" id="1868589"/>
    <lineage>
        <taxon>Bacteria</taxon>
        <taxon>Pseudomonadati</taxon>
        <taxon>Pseudomonadota</taxon>
        <taxon>Alphaproteobacteria</taxon>
        <taxon>Hyphomicrobiales</taxon>
        <taxon>Phreatobacteraceae</taxon>
        <taxon>Phreatobacter</taxon>
    </lineage>
</organism>
<dbReference type="Proteomes" id="UP000237889">
    <property type="component" value="Chromosome"/>
</dbReference>
<dbReference type="AlphaFoldDB" id="A0A2S0N7S6"/>
<reference evidence="6 7" key="1">
    <citation type="submission" date="2018-03" db="EMBL/GenBank/DDBJ databases">
        <title>Genome sequencing of Phreatobacter sp.</title>
        <authorList>
            <person name="Kim S.-J."/>
            <person name="Heo J."/>
            <person name="Kwon S.-W."/>
        </authorList>
    </citation>
    <scope>NUCLEOTIDE SEQUENCE [LARGE SCALE GENOMIC DNA]</scope>
    <source>
        <strain evidence="6 7">S-12</strain>
    </source>
</reference>
<dbReference type="KEGG" id="phr:C6569_03340"/>
<evidence type="ECO:0000256" key="3">
    <source>
        <dbReference type="ARBA" id="ARBA00023125"/>
    </source>
</evidence>
<keyword evidence="4" id="KW-0804">Transcription</keyword>
<keyword evidence="3" id="KW-0238">DNA-binding</keyword>
<feature type="domain" description="HTH lysR-type" evidence="5">
    <location>
        <begin position="5"/>
        <end position="62"/>
    </location>
</feature>
<protein>
    <submittedName>
        <fullName evidence="6">LysR family transcriptional regulator</fullName>
    </submittedName>
</protein>
<dbReference type="Pfam" id="PF03466">
    <property type="entry name" value="LysR_substrate"/>
    <property type="match status" value="1"/>
</dbReference>
<dbReference type="PANTHER" id="PTHR30419">
    <property type="entry name" value="HTH-TYPE TRANSCRIPTIONAL REGULATOR YBHD"/>
    <property type="match status" value="1"/>
</dbReference>
<dbReference type="RefSeq" id="WP_106747505.1">
    <property type="nucleotide sequence ID" value="NZ_CP027668.1"/>
</dbReference>
<dbReference type="SUPFAM" id="SSF53850">
    <property type="entry name" value="Periplasmic binding protein-like II"/>
    <property type="match status" value="1"/>
</dbReference>
<proteinExistence type="inferred from homology"/>
<dbReference type="FunFam" id="1.10.10.10:FF:000001">
    <property type="entry name" value="LysR family transcriptional regulator"/>
    <property type="match status" value="1"/>
</dbReference>
<keyword evidence="7" id="KW-1185">Reference proteome</keyword>
<dbReference type="PROSITE" id="PS50931">
    <property type="entry name" value="HTH_LYSR"/>
    <property type="match status" value="1"/>
</dbReference>
<keyword evidence="2" id="KW-0805">Transcription regulation</keyword>
<dbReference type="Gene3D" id="1.10.10.10">
    <property type="entry name" value="Winged helix-like DNA-binding domain superfamily/Winged helix DNA-binding domain"/>
    <property type="match status" value="1"/>
</dbReference>
<dbReference type="InterPro" id="IPR050950">
    <property type="entry name" value="HTH-type_LysR_regulators"/>
</dbReference>
<dbReference type="InterPro" id="IPR036388">
    <property type="entry name" value="WH-like_DNA-bd_sf"/>
</dbReference>
<sequence>MTSNVTLRQLRAFIAVLETGSFSEAAQAMHLSQAALSGLIRELETRLGLRLLDRTTRSVSPTAVGAQFEPMARRVLASLEEALDSLAQLKELRRGVVRIAAPEPLSCTLLPELIAAYGAAHPGVEVRFSDVPIAQVQDGLQNGSVDIGFGPAGVLVDERIAETELTADPVWVALRDDDPLARRTTVAWKDLTERPLINFMPNLAVSVLAKVTARHQPRNILAVNRVNTALSMLRVRGGAVVCPSMTAPLVRGFGLAFRPLTGPQVHWQTAVYFPRSVSLSPAAESFFRFITGTAATSGQSCPGA</sequence>
<dbReference type="EMBL" id="CP027668">
    <property type="protein sequence ID" value="AVO44175.1"/>
    <property type="molecule type" value="Genomic_DNA"/>
</dbReference>
<dbReference type="GO" id="GO:0005829">
    <property type="term" value="C:cytosol"/>
    <property type="evidence" value="ECO:0007669"/>
    <property type="project" value="TreeGrafter"/>
</dbReference>
<dbReference type="SUPFAM" id="SSF46785">
    <property type="entry name" value="Winged helix' DNA-binding domain"/>
    <property type="match status" value="1"/>
</dbReference>
<dbReference type="PRINTS" id="PR00039">
    <property type="entry name" value="HTHLYSR"/>
</dbReference>
<dbReference type="InterPro" id="IPR000847">
    <property type="entry name" value="LysR_HTH_N"/>
</dbReference>
<evidence type="ECO:0000313" key="6">
    <source>
        <dbReference type="EMBL" id="AVO44175.1"/>
    </source>
</evidence>
<dbReference type="GO" id="GO:0003700">
    <property type="term" value="F:DNA-binding transcription factor activity"/>
    <property type="evidence" value="ECO:0007669"/>
    <property type="project" value="InterPro"/>
</dbReference>
<dbReference type="OrthoDB" id="8437302at2"/>
<dbReference type="Pfam" id="PF00126">
    <property type="entry name" value="HTH_1"/>
    <property type="match status" value="1"/>
</dbReference>
<evidence type="ECO:0000313" key="7">
    <source>
        <dbReference type="Proteomes" id="UP000237889"/>
    </source>
</evidence>